<dbReference type="Gene3D" id="3.20.20.80">
    <property type="entry name" value="Glycosidases"/>
    <property type="match status" value="1"/>
</dbReference>
<dbReference type="OrthoDB" id="59486at2"/>
<dbReference type="SUPFAM" id="SSF51445">
    <property type="entry name" value="(Trans)glycosidases"/>
    <property type="match status" value="1"/>
</dbReference>
<protein>
    <submittedName>
        <fullName evidence="3">DUF4038 domain-containing protein</fullName>
    </submittedName>
</protein>
<dbReference type="AlphaFoldDB" id="A0A7X4YQ72"/>
<accession>A0A7X4YQ72</accession>
<dbReference type="EMBL" id="JAAAMU010000005">
    <property type="protein sequence ID" value="NBC69554.1"/>
    <property type="molecule type" value="Genomic_DNA"/>
</dbReference>
<evidence type="ECO:0000259" key="2">
    <source>
        <dbReference type="Pfam" id="PF13204"/>
    </source>
</evidence>
<dbReference type="PANTHER" id="PTHR37836:SF3">
    <property type="entry name" value="ENDOGLUCANASE"/>
    <property type="match status" value="1"/>
</dbReference>
<dbReference type="Proteomes" id="UP000558113">
    <property type="component" value="Unassembled WGS sequence"/>
</dbReference>
<reference evidence="3 4" key="1">
    <citation type="submission" date="2020-01" db="EMBL/GenBank/DDBJ databases">
        <title>Paenibacillus soybeanensis sp. nov. isolated from the nodules of soybean (Glycine max(L.) Merr).</title>
        <authorList>
            <person name="Wang H."/>
        </authorList>
    </citation>
    <scope>NUCLEOTIDE SEQUENCE [LARGE SCALE GENOMIC DNA]</scope>
    <source>
        <strain evidence="3 4">DSM 23054</strain>
    </source>
</reference>
<sequence length="439" mass="49368">MIKVSDNKRFLTYDDGRPFFYLGDTAWELFHRLTREEMAAYMENRSAKRFTVIQAVILAEMDGLEEPNAYGDVPLRRNASAAFDPMLPAVDPDGYDYWQHVDYAVDLAASLGLVMGLVPTWGDKVTLGNPYAKGPELFAADNARAFGRYVGARYKACPNIVWILGGDRNPDTKLAVWRAMAEGLREGDGGSHLITYHPLGGYSSSIWFHHDEWLDYHTNQSGHGARHLDNYNMIAKDYHLHPPKPTFDGEPRYEGHSVNWNETAGYFTDDDIRQAAYWAVLAGAFGHTYGHTSVWQLFEPGRPAYSGAKLHWREALDSPGAEQMRHFRALFESRPFLRLVPDQQLLVDPLVGSDHIRAARGDDYIYAYSSTGQSFELRMGRIPGSLVQGHWYDPRTGQSTALAERTANRGIARFTPPTSGIGQDWVLILDADEEGDCVV</sequence>
<dbReference type="Pfam" id="PF13204">
    <property type="entry name" value="Apiosidase"/>
    <property type="match status" value="1"/>
</dbReference>
<evidence type="ECO:0000313" key="4">
    <source>
        <dbReference type="Proteomes" id="UP000558113"/>
    </source>
</evidence>
<dbReference type="Pfam" id="PF12904">
    <property type="entry name" value="Collagen_bind_2"/>
    <property type="match status" value="1"/>
</dbReference>
<dbReference type="InterPro" id="IPR024749">
    <property type="entry name" value="Collagen-bd_put"/>
</dbReference>
<gene>
    <name evidence="3" type="ORF">GT003_11170</name>
</gene>
<name>A0A7X4YQ72_9BACL</name>
<feature type="domain" description="Putative collagen-binding" evidence="1">
    <location>
        <begin position="340"/>
        <end position="430"/>
    </location>
</feature>
<dbReference type="InterPro" id="IPR017853">
    <property type="entry name" value="GH"/>
</dbReference>
<proteinExistence type="predicted"/>
<evidence type="ECO:0000259" key="1">
    <source>
        <dbReference type="Pfam" id="PF12904"/>
    </source>
</evidence>
<dbReference type="InterPro" id="IPR025277">
    <property type="entry name" value="Apiosidase-like_cat_dom"/>
</dbReference>
<comment type="caution">
    <text evidence="3">The sequence shown here is derived from an EMBL/GenBank/DDBJ whole genome shotgun (WGS) entry which is preliminary data.</text>
</comment>
<organism evidence="3 4">
    <name type="scientific">Paenibacillus sacheonensis</name>
    <dbReference type="NCBI Taxonomy" id="742054"/>
    <lineage>
        <taxon>Bacteria</taxon>
        <taxon>Bacillati</taxon>
        <taxon>Bacillota</taxon>
        <taxon>Bacilli</taxon>
        <taxon>Bacillales</taxon>
        <taxon>Paenibacillaceae</taxon>
        <taxon>Paenibacillus</taxon>
    </lineage>
</organism>
<evidence type="ECO:0000313" key="3">
    <source>
        <dbReference type="EMBL" id="NBC69554.1"/>
    </source>
</evidence>
<feature type="domain" description="Apiosidase-like catalytic" evidence="2">
    <location>
        <begin position="5"/>
        <end position="337"/>
    </location>
</feature>
<keyword evidence="4" id="KW-1185">Reference proteome</keyword>
<dbReference type="PANTHER" id="PTHR37836">
    <property type="entry name" value="LMO1036 PROTEIN"/>
    <property type="match status" value="1"/>
</dbReference>